<organism evidence="5 6">
    <name type="scientific">Brachionus calyciflorus</name>
    <dbReference type="NCBI Taxonomy" id="104777"/>
    <lineage>
        <taxon>Eukaryota</taxon>
        <taxon>Metazoa</taxon>
        <taxon>Spiralia</taxon>
        <taxon>Gnathifera</taxon>
        <taxon>Rotifera</taxon>
        <taxon>Eurotatoria</taxon>
        <taxon>Monogononta</taxon>
        <taxon>Pseudotrocha</taxon>
        <taxon>Ploima</taxon>
        <taxon>Brachionidae</taxon>
        <taxon>Brachionus</taxon>
    </lineage>
</organism>
<protein>
    <recommendedName>
        <fullName evidence="4">WIF domain-containing protein</fullName>
    </recommendedName>
</protein>
<evidence type="ECO:0000313" key="6">
    <source>
        <dbReference type="Proteomes" id="UP000663879"/>
    </source>
</evidence>
<dbReference type="EMBL" id="CAJNOC010008655">
    <property type="protein sequence ID" value="CAF1118664.1"/>
    <property type="molecule type" value="Genomic_DNA"/>
</dbReference>
<dbReference type="Proteomes" id="UP000663879">
    <property type="component" value="Unassembled WGS sequence"/>
</dbReference>
<dbReference type="InterPro" id="IPR003306">
    <property type="entry name" value="WIF"/>
</dbReference>
<evidence type="ECO:0000256" key="1">
    <source>
        <dbReference type="ARBA" id="ARBA00022729"/>
    </source>
</evidence>
<comment type="caution">
    <text evidence="5">The sequence shown here is derived from an EMBL/GenBank/DDBJ whole genome shotgun (WGS) entry which is preliminary data.</text>
</comment>
<feature type="signal peptide" evidence="3">
    <location>
        <begin position="1"/>
        <end position="20"/>
    </location>
</feature>
<dbReference type="AlphaFoldDB" id="A0A814QHL6"/>
<evidence type="ECO:0000256" key="2">
    <source>
        <dbReference type="ARBA" id="ARBA00023180"/>
    </source>
</evidence>
<keyword evidence="6" id="KW-1185">Reference proteome</keyword>
<feature type="domain" description="WIF" evidence="4">
    <location>
        <begin position="24"/>
        <end position="82"/>
    </location>
</feature>
<name>A0A814QHL6_9BILA</name>
<dbReference type="InterPro" id="IPR038677">
    <property type="entry name" value="WIF_sf"/>
</dbReference>
<gene>
    <name evidence="5" type="ORF">OXX778_LOCUS21949</name>
</gene>
<accession>A0A814QHL6</accession>
<evidence type="ECO:0000256" key="3">
    <source>
        <dbReference type="SAM" id="SignalP"/>
    </source>
</evidence>
<evidence type="ECO:0000259" key="4">
    <source>
        <dbReference type="PROSITE" id="PS50814"/>
    </source>
</evidence>
<sequence>MFNFAFSLVLIVSILKSNFCYVDLFLNANETRSLFGYAGSLFYLFNGEIRANSIQHRLDIPDVKHKIEFNWKSTAPLQVILY</sequence>
<evidence type="ECO:0000313" key="5">
    <source>
        <dbReference type="EMBL" id="CAF1118664.1"/>
    </source>
</evidence>
<proteinExistence type="predicted"/>
<dbReference type="Pfam" id="PF02019">
    <property type="entry name" value="WIF"/>
    <property type="match status" value="1"/>
</dbReference>
<reference evidence="5" key="1">
    <citation type="submission" date="2021-02" db="EMBL/GenBank/DDBJ databases">
        <authorList>
            <person name="Nowell W R."/>
        </authorList>
    </citation>
    <scope>NUCLEOTIDE SEQUENCE</scope>
    <source>
        <strain evidence="5">Ploen Becks lab</strain>
    </source>
</reference>
<keyword evidence="1 3" id="KW-0732">Signal</keyword>
<dbReference type="PROSITE" id="PS50814">
    <property type="entry name" value="WIF"/>
    <property type="match status" value="1"/>
</dbReference>
<feature type="chain" id="PRO_5032644885" description="WIF domain-containing protein" evidence="3">
    <location>
        <begin position="21"/>
        <end position="82"/>
    </location>
</feature>
<keyword evidence="2" id="KW-0325">Glycoprotein</keyword>
<dbReference type="Gene3D" id="2.60.40.2170">
    <property type="entry name" value="Wnt, WIF domain"/>
    <property type="match status" value="1"/>
</dbReference>